<reference evidence="2" key="1">
    <citation type="submission" date="2021-06" db="EMBL/GenBank/DDBJ databases">
        <authorList>
            <person name="Kallberg Y."/>
            <person name="Tangrot J."/>
            <person name="Rosling A."/>
        </authorList>
    </citation>
    <scope>NUCLEOTIDE SEQUENCE</scope>
    <source>
        <strain evidence="2">FL130A</strain>
    </source>
</reference>
<gene>
    <name evidence="2" type="ORF">ALEPTO_LOCUS12413</name>
</gene>
<comment type="caution">
    <text evidence="2">The sequence shown here is derived from an EMBL/GenBank/DDBJ whole genome shotgun (WGS) entry which is preliminary data.</text>
</comment>
<feature type="compositionally biased region" description="Acidic residues" evidence="1">
    <location>
        <begin position="26"/>
        <end position="60"/>
    </location>
</feature>
<feature type="region of interest" description="Disordered" evidence="1">
    <location>
        <begin position="22"/>
        <end position="67"/>
    </location>
</feature>
<protein>
    <submittedName>
        <fullName evidence="2">14664_t:CDS:1</fullName>
    </submittedName>
</protein>
<name>A0A9N9I8P8_9GLOM</name>
<dbReference type="OrthoDB" id="10575137at2759"/>
<dbReference type="Proteomes" id="UP000789508">
    <property type="component" value="Unassembled WGS sequence"/>
</dbReference>
<keyword evidence="3" id="KW-1185">Reference proteome</keyword>
<evidence type="ECO:0000313" key="3">
    <source>
        <dbReference type="Proteomes" id="UP000789508"/>
    </source>
</evidence>
<organism evidence="2 3">
    <name type="scientific">Ambispora leptoticha</name>
    <dbReference type="NCBI Taxonomy" id="144679"/>
    <lineage>
        <taxon>Eukaryota</taxon>
        <taxon>Fungi</taxon>
        <taxon>Fungi incertae sedis</taxon>
        <taxon>Mucoromycota</taxon>
        <taxon>Glomeromycotina</taxon>
        <taxon>Glomeromycetes</taxon>
        <taxon>Archaeosporales</taxon>
        <taxon>Ambisporaceae</taxon>
        <taxon>Ambispora</taxon>
    </lineage>
</organism>
<feature type="non-terminal residue" evidence="2">
    <location>
        <position position="1"/>
    </location>
</feature>
<dbReference type="EMBL" id="CAJVPS010028022">
    <property type="protein sequence ID" value="CAG8725358.1"/>
    <property type="molecule type" value="Genomic_DNA"/>
</dbReference>
<proteinExistence type="predicted"/>
<accession>A0A9N9I8P8</accession>
<evidence type="ECO:0000256" key="1">
    <source>
        <dbReference type="SAM" id="MobiDB-lite"/>
    </source>
</evidence>
<dbReference type="AlphaFoldDB" id="A0A9N9I8P8"/>
<evidence type="ECO:0000313" key="2">
    <source>
        <dbReference type="EMBL" id="CAG8725358.1"/>
    </source>
</evidence>
<sequence length="120" mass="13872">MESSSTVSQNVEHFFDTLDFATLESDSNDSNESTYEEDFQSEESESELKDDDSTGNESEEISQLNEKDQVAVNNLSLSLESLWMDKNQRRYSIMILMASVYHETHGKRAYIDYQLPYFGK</sequence>